<dbReference type="PROSITE" id="PS51450">
    <property type="entry name" value="LRR"/>
    <property type="match status" value="2"/>
</dbReference>
<dbReference type="InterPro" id="IPR001611">
    <property type="entry name" value="Leu-rich_rpt"/>
</dbReference>
<evidence type="ECO:0008006" key="6">
    <source>
        <dbReference type="Google" id="ProtNLM"/>
    </source>
</evidence>
<feature type="compositionally biased region" description="Low complexity" evidence="3">
    <location>
        <begin position="1"/>
        <end position="36"/>
    </location>
</feature>
<evidence type="ECO:0000256" key="3">
    <source>
        <dbReference type="SAM" id="MobiDB-lite"/>
    </source>
</evidence>
<feature type="compositionally biased region" description="Acidic residues" evidence="3">
    <location>
        <begin position="456"/>
        <end position="473"/>
    </location>
</feature>
<dbReference type="STRING" id="436010.A0A166FBE4"/>
<proteinExistence type="predicted"/>
<dbReference type="InterPro" id="IPR003591">
    <property type="entry name" value="Leu-rich_rpt_typical-subtyp"/>
</dbReference>
<dbReference type="SUPFAM" id="SSF52075">
    <property type="entry name" value="Outer arm dynein light chain 1"/>
    <property type="match status" value="1"/>
</dbReference>
<dbReference type="Gene3D" id="3.80.10.10">
    <property type="entry name" value="Ribonuclease Inhibitor"/>
    <property type="match status" value="1"/>
</dbReference>
<feature type="region of interest" description="Disordered" evidence="3">
    <location>
        <begin position="1"/>
        <end position="91"/>
    </location>
</feature>
<dbReference type="GO" id="GO:0005737">
    <property type="term" value="C:cytoplasm"/>
    <property type="evidence" value="ECO:0007669"/>
    <property type="project" value="TreeGrafter"/>
</dbReference>
<dbReference type="PANTHER" id="PTHR48051">
    <property type="match status" value="1"/>
</dbReference>
<feature type="region of interest" description="Disordered" evidence="3">
    <location>
        <begin position="448"/>
        <end position="473"/>
    </location>
</feature>
<dbReference type="EMBL" id="KV417591">
    <property type="protein sequence ID" value="KZP16625.1"/>
    <property type="molecule type" value="Genomic_DNA"/>
</dbReference>
<evidence type="ECO:0000313" key="5">
    <source>
        <dbReference type="Proteomes" id="UP000076532"/>
    </source>
</evidence>
<dbReference type="InterPro" id="IPR050216">
    <property type="entry name" value="LRR_domain-containing"/>
</dbReference>
<gene>
    <name evidence="4" type="ORF">FIBSPDRAFT_934527</name>
</gene>
<evidence type="ECO:0000256" key="1">
    <source>
        <dbReference type="ARBA" id="ARBA00022614"/>
    </source>
</evidence>
<keyword evidence="2" id="KW-0677">Repeat</keyword>
<feature type="region of interest" description="Disordered" evidence="3">
    <location>
        <begin position="353"/>
        <end position="378"/>
    </location>
</feature>
<sequence>MTALSQAFQLSSPSSSPLFGPVDSSPPSSPDCTPISLDSPPGPSHPFAASSSSNRRPPLYEKKNLPSSLGASSKYSLRAPRARSEAFQASREEDDYLRDAAHSPRRVATLSYQDREAAVWDEAITDAIDNGIGTVELGSRELTHIPPSIGDLGNFYVTPATATEGSVGGARGGRFFARDLTPTRPLGSRSFERTASVKERPAGISRGDIHLLLAVNNIRRLPRELFSLSRLTVLTLRSNKLSYLPPEIALLKNLKELHLSNNQLTYLPAEMLAMTLSALTIHSNPFLPAPAPQHGTFARVSPTTPAAPGASASATNLAERYILPIPGEWNDRPLPPSVRAALNACVPEAVSAPKTLSPNRTPRASGRGRAAGLGAEGADEDEVRGAGVCAGPGHRARAVFVRHVEERFAWRDAVAGVSVYFPVPVKWRGCCKGCLAFLDEDGDGVKDGGGGGDGDVAMDGDGDVAMDGDGDVEMDDADIIQPVTLSVGAFGEEDFEDDA</sequence>
<dbReference type="Pfam" id="PF13855">
    <property type="entry name" value="LRR_8"/>
    <property type="match status" value="1"/>
</dbReference>
<feature type="compositionally biased region" description="Polar residues" evidence="3">
    <location>
        <begin position="65"/>
        <end position="75"/>
    </location>
</feature>
<name>A0A166FBE4_9AGAM</name>
<evidence type="ECO:0000256" key="2">
    <source>
        <dbReference type="ARBA" id="ARBA00022737"/>
    </source>
</evidence>
<evidence type="ECO:0000313" key="4">
    <source>
        <dbReference type="EMBL" id="KZP16625.1"/>
    </source>
</evidence>
<protein>
    <recommendedName>
        <fullName evidence="6">L domain-like protein</fullName>
    </recommendedName>
</protein>
<organism evidence="4 5">
    <name type="scientific">Athelia psychrophila</name>
    <dbReference type="NCBI Taxonomy" id="1759441"/>
    <lineage>
        <taxon>Eukaryota</taxon>
        <taxon>Fungi</taxon>
        <taxon>Dikarya</taxon>
        <taxon>Basidiomycota</taxon>
        <taxon>Agaricomycotina</taxon>
        <taxon>Agaricomycetes</taxon>
        <taxon>Agaricomycetidae</taxon>
        <taxon>Atheliales</taxon>
        <taxon>Atheliaceae</taxon>
        <taxon>Athelia</taxon>
    </lineage>
</organism>
<keyword evidence="5" id="KW-1185">Reference proteome</keyword>
<keyword evidence="1" id="KW-0433">Leucine-rich repeat</keyword>
<dbReference type="Proteomes" id="UP000076532">
    <property type="component" value="Unassembled WGS sequence"/>
</dbReference>
<accession>A0A166FBE4</accession>
<reference evidence="4 5" key="1">
    <citation type="journal article" date="2016" name="Mol. Biol. Evol.">
        <title>Comparative Genomics of Early-Diverging Mushroom-Forming Fungi Provides Insights into the Origins of Lignocellulose Decay Capabilities.</title>
        <authorList>
            <person name="Nagy L.G."/>
            <person name="Riley R."/>
            <person name="Tritt A."/>
            <person name="Adam C."/>
            <person name="Daum C."/>
            <person name="Floudas D."/>
            <person name="Sun H."/>
            <person name="Yadav J.S."/>
            <person name="Pangilinan J."/>
            <person name="Larsson K.H."/>
            <person name="Matsuura K."/>
            <person name="Barry K."/>
            <person name="Labutti K."/>
            <person name="Kuo R."/>
            <person name="Ohm R.A."/>
            <person name="Bhattacharya S.S."/>
            <person name="Shirouzu T."/>
            <person name="Yoshinaga Y."/>
            <person name="Martin F.M."/>
            <person name="Grigoriev I.V."/>
            <person name="Hibbett D.S."/>
        </authorList>
    </citation>
    <scope>NUCLEOTIDE SEQUENCE [LARGE SCALE GENOMIC DNA]</scope>
    <source>
        <strain evidence="4 5">CBS 109695</strain>
    </source>
</reference>
<dbReference type="OrthoDB" id="660555at2759"/>
<dbReference type="AlphaFoldDB" id="A0A166FBE4"/>
<dbReference type="SMART" id="SM00369">
    <property type="entry name" value="LRR_TYP"/>
    <property type="match status" value="2"/>
</dbReference>
<dbReference type="InterPro" id="IPR032675">
    <property type="entry name" value="LRR_dom_sf"/>
</dbReference>
<dbReference type="PANTHER" id="PTHR48051:SF1">
    <property type="entry name" value="RAS SUPPRESSOR PROTEIN 1"/>
    <property type="match status" value="1"/>
</dbReference>